<dbReference type="SMART" id="SM00388">
    <property type="entry name" value="HisKA"/>
    <property type="match status" value="1"/>
</dbReference>
<dbReference type="GO" id="GO:0005886">
    <property type="term" value="C:plasma membrane"/>
    <property type="evidence" value="ECO:0007669"/>
    <property type="project" value="TreeGrafter"/>
</dbReference>
<dbReference type="Pfam" id="PF00512">
    <property type="entry name" value="HisKA"/>
    <property type="match status" value="1"/>
</dbReference>
<dbReference type="SUPFAM" id="SSF55874">
    <property type="entry name" value="ATPase domain of HSP90 chaperone/DNA topoisomerase II/histidine kinase"/>
    <property type="match status" value="1"/>
</dbReference>
<comment type="catalytic activity">
    <reaction evidence="1">
        <text>ATP + protein L-histidine = ADP + protein N-phospho-L-histidine.</text>
        <dbReference type="EC" id="2.7.13.3"/>
    </reaction>
</comment>
<dbReference type="Gene3D" id="1.10.287.130">
    <property type="match status" value="1"/>
</dbReference>
<evidence type="ECO:0000313" key="9">
    <source>
        <dbReference type="EMBL" id="HJE23484.1"/>
    </source>
</evidence>
<accession>A0A921JEQ0</accession>
<dbReference type="CDD" id="cd00082">
    <property type="entry name" value="HisKA"/>
    <property type="match status" value="1"/>
</dbReference>
<dbReference type="GO" id="GO:0000155">
    <property type="term" value="F:phosphorelay sensor kinase activity"/>
    <property type="evidence" value="ECO:0007669"/>
    <property type="project" value="InterPro"/>
</dbReference>
<evidence type="ECO:0000256" key="4">
    <source>
        <dbReference type="ARBA" id="ARBA00022679"/>
    </source>
</evidence>
<dbReference type="AlphaFoldDB" id="A0A921JEQ0"/>
<sequence>MSGRAVPVFPPESDSMVCAALARWRDDASIAPLVREGGSFLVLDGTADCVLYAAGAATTLRAGISQADGKVLPRLRLAEQIGRAGTLEGRPRLIRLRLDPRGVALPVVGLAVRAELEDGLPALVFAPVGAFPVLRPAEASPAKAAHPRETAPAVDAAVESGPAPEAQPAAMPVNPVAMLVDDADASVEVPSRFVWRSDAEGVLTHISRAHPDLAAVLEGRSWAMLAADGVVVGEAFFEALSARRTFRTLPLTVLGRSFEHRLEISGAPSGHARAAFPGFSGFAILGERSPRRLAAESVAAGEGSDEAAEAEPGLTVNEHAAFREVARLLGLRFAADEPSEDMAPPAPRGESASSGAIMPFPTPPGRLAEAEGRARAALTELLESLPLGVLIAREDELLFASRTLLDLTGYADPAALRRVGLPQLFRGLAPAGKATGQGFAAHAGGGTVSLLVDRASLLWDGAPAEIYLARPVPVGTAGEGETSQPNHAWLRAQTVLDSLEEGVVTLDAEGRVIGLNPSAAELVHAHPAEVVGGRFADLFSPASRSVLEAAVTDSRRSGTCELQGVTARSGAAALRLRIARLLGEEAPGYCASLREIRDAAPLDPARAMGEARQRDEAEAIWKANALARVSREIRPSLNAILSLTDMMLSDRFDRADAERLEAYLRDVRLSGGRIASLIDDLRDLAEIQAGRSKLTFTELALNDLVSSCIAARQAQAARHRIVLRTSLAPDLPRLKADERSIRQAALTVLGKAIHVTEAGGQVIVSTTLAERGEVALRVRDTGTGMTEDELLSALEPFRVAAASAAPSSSEGEGRGFGLTLTKALVEANRGRFRITSRKDEGTLVEMLFPAA</sequence>
<feature type="domain" description="PAS" evidence="8">
    <location>
        <begin position="495"/>
        <end position="558"/>
    </location>
</feature>
<dbReference type="PROSITE" id="PS50112">
    <property type="entry name" value="PAS"/>
    <property type="match status" value="1"/>
</dbReference>
<dbReference type="InterPro" id="IPR004358">
    <property type="entry name" value="Sig_transdc_His_kin-like_C"/>
</dbReference>
<dbReference type="Pfam" id="PF08448">
    <property type="entry name" value="PAS_4"/>
    <property type="match status" value="1"/>
</dbReference>
<evidence type="ECO:0000256" key="1">
    <source>
        <dbReference type="ARBA" id="ARBA00000085"/>
    </source>
</evidence>
<evidence type="ECO:0000256" key="3">
    <source>
        <dbReference type="ARBA" id="ARBA00022553"/>
    </source>
</evidence>
<feature type="region of interest" description="Disordered" evidence="6">
    <location>
        <begin position="337"/>
        <end position="366"/>
    </location>
</feature>
<dbReference type="InterPro" id="IPR000014">
    <property type="entry name" value="PAS"/>
</dbReference>
<dbReference type="InterPro" id="IPR036890">
    <property type="entry name" value="HATPase_C_sf"/>
</dbReference>
<keyword evidence="4" id="KW-0808">Transferase</keyword>
<proteinExistence type="predicted"/>
<evidence type="ECO:0000256" key="6">
    <source>
        <dbReference type="SAM" id="MobiDB-lite"/>
    </source>
</evidence>
<evidence type="ECO:0000256" key="2">
    <source>
        <dbReference type="ARBA" id="ARBA00012438"/>
    </source>
</evidence>
<dbReference type="CDD" id="cd00130">
    <property type="entry name" value="PAS"/>
    <property type="match status" value="1"/>
</dbReference>
<keyword evidence="5 9" id="KW-0418">Kinase</keyword>
<dbReference type="InterPro" id="IPR005467">
    <property type="entry name" value="His_kinase_dom"/>
</dbReference>
<comment type="caution">
    <text evidence="9">The sequence shown here is derived from an EMBL/GenBank/DDBJ whole genome shotgun (WGS) entry which is preliminary data.</text>
</comment>
<dbReference type="GO" id="GO:0009927">
    <property type="term" value="F:histidine phosphotransfer kinase activity"/>
    <property type="evidence" value="ECO:0007669"/>
    <property type="project" value="TreeGrafter"/>
</dbReference>
<dbReference type="SUPFAM" id="SSF47384">
    <property type="entry name" value="Homodimeric domain of signal transducing histidine kinase"/>
    <property type="match status" value="1"/>
</dbReference>
<dbReference type="SMART" id="SM00091">
    <property type="entry name" value="PAS"/>
    <property type="match status" value="2"/>
</dbReference>
<keyword evidence="3" id="KW-0597">Phosphoprotein</keyword>
<evidence type="ECO:0000313" key="10">
    <source>
        <dbReference type="Proteomes" id="UP000742631"/>
    </source>
</evidence>
<dbReference type="InterPro" id="IPR035965">
    <property type="entry name" value="PAS-like_dom_sf"/>
</dbReference>
<dbReference type="Pfam" id="PF02518">
    <property type="entry name" value="HATPase_c"/>
    <property type="match status" value="1"/>
</dbReference>
<dbReference type="PROSITE" id="PS50109">
    <property type="entry name" value="HIS_KIN"/>
    <property type="match status" value="1"/>
</dbReference>
<name>A0A921JEQ0_9HYPH</name>
<dbReference type="InterPro" id="IPR003661">
    <property type="entry name" value="HisK_dim/P_dom"/>
</dbReference>
<dbReference type="InterPro" id="IPR003594">
    <property type="entry name" value="HATPase_dom"/>
</dbReference>
<dbReference type="EC" id="2.7.13.3" evidence="2"/>
<evidence type="ECO:0000259" key="8">
    <source>
        <dbReference type="PROSITE" id="PS50112"/>
    </source>
</evidence>
<reference evidence="9" key="1">
    <citation type="journal article" date="2021" name="PeerJ">
        <title>Extensive microbial diversity within the chicken gut microbiome revealed by metagenomics and culture.</title>
        <authorList>
            <person name="Gilroy R."/>
            <person name="Ravi A."/>
            <person name="Getino M."/>
            <person name="Pursley I."/>
            <person name="Horton D.L."/>
            <person name="Alikhan N.F."/>
            <person name="Baker D."/>
            <person name="Gharbi K."/>
            <person name="Hall N."/>
            <person name="Watson M."/>
            <person name="Adriaenssens E.M."/>
            <person name="Foster-Nyarko E."/>
            <person name="Jarju S."/>
            <person name="Secka A."/>
            <person name="Antonio M."/>
            <person name="Oren A."/>
            <person name="Chaudhuri R.R."/>
            <person name="La Ragione R."/>
            <person name="Hildebrand F."/>
            <person name="Pallen M.J."/>
        </authorList>
    </citation>
    <scope>NUCLEOTIDE SEQUENCE</scope>
    <source>
        <strain evidence="9">316</strain>
    </source>
</reference>
<evidence type="ECO:0000259" key="7">
    <source>
        <dbReference type="PROSITE" id="PS50109"/>
    </source>
</evidence>
<dbReference type="EMBL" id="DYYG01000023">
    <property type="protein sequence ID" value="HJE23484.1"/>
    <property type="molecule type" value="Genomic_DNA"/>
</dbReference>
<dbReference type="PANTHER" id="PTHR43047:SF72">
    <property type="entry name" value="OSMOSENSING HISTIDINE PROTEIN KINASE SLN1"/>
    <property type="match status" value="1"/>
</dbReference>
<dbReference type="Gene3D" id="3.30.450.20">
    <property type="entry name" value="PAS domain"/>
    <property type="match status" value="1"/>
</dbReference>
<dbReference type="Pfam" id="PF13188">
    <property type="entry name" value="PAS_8"/>
    <property type="match status" value="1"/>
</dbReference>
<dbReference type="PRINTS" id="PR00344">
    <property type="entry name" value="BCTRLSENSOR"/>
</dbReference>
<dbReference type="Proteomes" id="UP000742631">
    <property type="component" value="Unassembled WGS sequence"/>
</dbReference>
<dbReference type="InterPro" id="IPR013656">
    <property type="entry name" value="PAS_4"/>
</dbReference>
<dbReference type="InterPro" id="IPR036097">
    <property type="entry name" value="HisK_dim/P_sf"/>
</dbReference>
<organism evidence="9 10">
    <name type="scientific">Methylorubrum populi</name>
    <dbReference type="NCBI Taxonomy" id="223967"/>
    <lineage>
        <taxon>Bacteria</taxon>
        <taxon>Pseudomonadati</taxon>
        <taxon>Pseudomonadota</taxon>
        <taxon>Alphaproteobacteria</taxon>
        <taxon>Hyphomicrobiales</taxon>
        <taxon>Methylobacteriaceae</taxon>
        <taxon>Methylorubrum</taxon>
    </lineage>
</organism>
<dbReference type="Gene3D" id="3.30.565.10">
    <property type="entry name" value="Histidine kinase-like ATPase, C-terminal domain"/>
    <property type="match status" value="1"/>
</dbReference>
<protein>
    <recommendedName>
        <fullName evidence="2">histidine kinase</fullName>
        <ecNumber evidence="2">2.7.13.3</ecNumber>
    </recommendedName>
</protein>
<reference evidence="9" key="2">
    <citation type="submission" date="2021-09" db="EMBL/GenBank/DDBJ databases">
        <authorList>
            <person name="Gilroy R."/>
        </authorList>
    </citation>
    <scope>NUCLEOTIDE SEQUENCE</scope>
    <source>
        <strain evidence="9">316</strain>
    </source>
</reference>
<dbReference type="SMART" id="SM00387">
    <property type="entry name" value="HATPase_c"/>
    <property type="match status" value="1"/>
</dbReference>
<dbReference type="SUPFAM" id="SSF55785">
    <property type="entry name" value="PYP-like sensor domain (PAS domain)"/>
    <property type="match status" value="1"/>
</dbReference>
<dbReference type="PANTHER" id="PTHR43047">
    <property type="entry name" value="TWO-COMPONENT HISTIDINE PROTEIN KINASE"/>
    <property type="match status" value="1"/>
</dbReference>
<evidence type="ECO:0000256" key="5">
    <source>
        <dbReference type="ARBA" id="ARBA00022777"/>
    </source>
</evidence>
<gene>
    <name evidence="9" type="ORF">K8W01_07475</name>
</gene>
<feature type="domain" description="Histidine kinase" evidence="7">
    <location>
        <begin position="628"/>
        <end position="851"/>
    </location>
</feature>